<dbReference type="Proteomes" id="UP001230649">
    <property type="component" value="Unassembled WGS sequence"/>
</dbReference>
<proteinExistence type="predicted"/>
<name>A0ACC2VJY8_9TREE</name>
<organism evidence="1 2">
    <name type="scientific">Naganishia adeliensis</name>
    <dbReference type="NCBI Taxonomy" id="92952"/>
    <lineage>
        <taxon>Eukaryota</taxon>
        <taxon>Fungi</taxon>
        <taxon>Dikarya</taxon>
        <taxon>Basidiomycota</taxon>
        <taxon>Agaricomycotina</taxon>
        <taxon>Tremellomycetes</taxon>
        <taxon>Filobasidiales</taxon>
        <taxon>Filobasidiaceae</taxon>
        <taxon>Naganishia</taxon>
    </lineage>
</organism>
<comment type="caution">
    <text evidence="1">The sequence shown here is derived from an EMBL/GenBank/DDBJ whole genome shotgun (WGS) entry which is preliminary data.</text>
</comment>
<keyword evidence="2" id="KW-1185">Reference proteome</keyword>
<evidence type="ECO:0000313" key="2">
    <source>
        <dbReference type="Proteomes" id="UP001230649"/>
    </source>
</evidence>
<evidence type="ECO:0000313" key="1">
    <source>
        <dbReference type="EMBL" id="KAJ9099713.1"/>
    </source>
</evidence>
<sequence>MTIPTAHTTTATAEERDTAYRHALAEYHASLRENFLSFLWSRPAYESFTPERNGGRSQTTQGKCAVPSLTESAIKSAGDAGKVGKKEPSPLLETSRNVVNPLTGRRWGETQDVIPRHGRKTAQQEGKGYVAPAMERSVPLPAAPTVTHLAPPPPPPPRQHTLPTRPHVERHGTSSSSFGIRGRVHDHSPPIAPLFGGIGKGSGGGWQGMGNRSFHGFRTRSESVSSTSSADVHEDEDGDHHTPPSLSHRSSTSSLAITSPTALHHSDEPTITNVPRHSIDSTTSPGPHHAHKPRQLRLPSVPAVSPFGDLHQGMKWTGVTGLAGTPGTAGTMGTEGTEASFQALAPSPL</sequence>
<gene>
    <name evidence="1" type="ORF">QFC20_005591</name>
</gene>
<protein>
    <submittedName>
        <fullName evidence="1">Uncharacterized protein</fullName>
    </submittedName>
</protein>
<accession>A0ACC2VJY8</accession>
<reference evidence="1" key="1">
    <citation type="submission" date="2023-04" db="EMBL/GenBank/DDBJ databases">
        <title>Draft Genome sequencing of Naganishia species isolated from polar environments using Oxford Nanopore Technology.</title>
        <authorList>
            <person name="Leo P."/>
            <person name="Venkateswaran K."/>
        </authorList>
    </citation>
    <scope>NUCLEOTIDE SEQUENCE</scope>
    <source>
        <strain evidence="1">MNA-CCFEE 5262</strain>
    </source>
</reference>
<dbReference type="EMBL" id="JASBWS010000080">
    <property type="protein sequence ID" value="KAJ9099713.1"/>
    <property type="molecule type" value="Genomic_DNA"/>
</dbReference>